<reference evidence="1" key="1">
    <citation type="submission" date="2019-08" db="EMBL/GenBank/DDBJ databases">
        <authorList>
            <person name="Kucharzyk K."/>
            <person name="Murdoch R.W."/>
            <person name="Higgins S."/>
            <person name="Loffler F."/>
        </authorList>
    </citation>
    <scope>NUCLEOTIDE SEQUENCE</scope>
</reference>
<gene>
    <name evidence="1" type="ORF">SDC9_185457</name>
</gene>
<sequence>MVLPHNIGNKIVLGLVLLVGFDVGHDIGPVFGTDDQVHFLNGLNLVGGYLHITAHRHNNRVRVRAPCLAHHIAGFPVAQMGDGAGVDHIHIGVFGEPDNAVARLFKNFHHGLGVVRIYLTAKSMESDSLVVHLC</sequence>
<comment type="caution">
    <text evidence="1">The sequence shown here is derived from an EMBL/GenBank/DDBJ whole genome shotgun (WGS) entry which is preliminary data.</text>
</comment>
<proteinExistence type="predicted"/>
<organism evidence="1">
    <name type="scientific">bioreactor metagenome</name>
    <dbReference type="NCBI Taxonomy" id="1076179"/>
    <lineage>
        <taxon>unclassified sequences</taxon>
        <taxon>metagenomes</taxon>
        <taxon>ecological metagenomes</taxon>
    </lineage>
</organism>
<protein>
    <submittedName>
        <fullName evidence="1">Uncharacterized protein</fullName>
    </submittedName>
</protein>
<dbReference type="EMBL" id="VSSQ01092866">
    <property type="protein sequence ID" value="MPN37936.1"/>
    <property type="molecule type" value="Genomic_DNA"/>
</dbReference>
<accession>A0A645HH76</accession>
<name>A0A645HH76_9ZZZZ</name>
<evidence type="ECO:0000313" key="1">
    <source>
        <dbReference type="EMBL" id="MPN37936.1"/>
    </source>
</evidence>
<dbReference type="AlphaFoldDB" id="A0A645HH76"/>